<dbReference type="Gene3D" id="1.20.1290.10">
    <property type="entry name" value="AhpD-like"/>
    <property type="match status" value="2"/>
</dbReference>
<protein>
    <submittedName>
        <fullName evidence="1">Carboxymuconolactone decarboxylase family protein</fullName>
    </submittedName>
</protein>
<dbReference type="InterPro" id="IPR029032">
    <property type="entry name" value="AhpD-like"/>
</dbReference>
<dbReference type="RefSeq" id="WP_122921406.1">
    <property type="nucleotide sequence ID" value="NZ_RHHQ01000028.1"/>
</dbReference>
<gene>
    <name evidence="1" type="ORF">EDM56_28945</name>
</gene>
<sequence length="134" mass="14591">MARISFSANGATPFQRLLGHNEAILAGWNALGVTFSGGRLSAELKEQVRRTLAFGNGCEYCMAKGKPADVHIDPRESLAVAFAGIVLEGHQRIDDAVFDVLREAFDEQEIAELLAYICFTTASQMFGALTRLEP</sequence>
<dbReference type="AlphaFoldDB" id="A0A3M8CXG8"/>
<keyword evidence="2" id="KW-1185">Reference proteome</keyword>
<name>A0A3M8CXG8_9BACL</name>
<dbReference type="EMBL" id="RHHQ01000028">
    <property type="protein sequence ID" value="RNB79555.1"/>
    <property type="molecule type" value="Genomic_DNA"/>
</dbReference>
<evidence type="ECO:0000313" key="1">
    <source>
        <dbReference type="EMBL" id="RNB79555.1"/>
    </source>
</evidence>
<comment type="caution">
    <text evidence="1">The sequence shown here is derived from an EMBL/GenBank/DDBJ whole genome shotgun (WGS) entry which is preliminary data.</text>
</comment>
<dbReference type="OrthoDB" id="1257571at2"/>
<evidence type="ECO:0000313" key="2">
    <source>
        <dbReference type="Proteomes" id="UP000271031"/>
    </source>
</evidence>
<dbReference type="SUPFAM" id="SSF69118">
    <property type="entry name" value="AhpD-like"/>
    <property type="match status" value="1"/>
</dbReference>
<dbReference type="Proteomes" id="UP000271031">
    <property type="component" value="Unassembled WGS sequence"/>
</dbReference>
<accession>A0A3M8CXG8</accession>
<organism evidence="1 2">
    <name type="scientific">Brevibacillus fluminis</name>
    <dbReference type="NCBI Taxonomy" id="511487"/>
    <lineage>
        <taxon>Bacteria</taxon>
        <taxon>Bacillati</taxon>
        <taxon>Bacillota</taxon>
        <taxon>Bacilli</taxon>
        <taxon>Bacillales</taxon>
        <taxon>Paenibacillaceae</taxon>
        <taxon>Brevibacillus</taxon>
    </lineage>
</organism>
<reference evidence="1 2" key="1">
    <citation type="submission" date="2018-10" db="EMBL/GenBank/DDBJ databases">
        <title>Phylogenomics of Brevibacillus.</title>
        <authorList>
            <person name="Dunlap C."/>
        </authorList>
    </citation>
    <scope>NUCLEOTIDE SEQUENCE [LARGE SCALE GENOMIC DNA]</scope>
    <source>
        <strain evidence="1 2">JCM 15716</strain>
    </source>
</reference>
<proteinExistence type="predicted"/>